<dbReference type="AlphaFoldDB" id="A0A9D4LAK8"/>
<keyword evidence="2" id="KW-1185">Reference proteome</keyword>
<dbReference type="Proteomes" id="UP000828390">
    <property type="component" value="Unassembled WGS sequence"/>
</dbReference>
<gene>
    <name evidence="1" type="ORF">DPMN_096850</name>
</gene>
<reference evidence="1" key="1">
    <citation type="journal article" date="2019" name="bioRxiv">
        <title>The Genome of the Zebra Mussel, Dreissena polymorpha: A Resource for Invasive Species Research.</title>
        <authorList>
            <person name="McCartney M.A."/>
            <person name="Auch B."/>
            <person name="Kono T."/>
            <person name="Mallez S."/>
            <person name="Zhang Y."/>
            <person name="Obille A."/>
            <person name="Becker A."/>
            <person name="Abrahante J.E."/>
            <person name="Garbe J."/>
            <person name="Badalamenti J.P."/>
            <person name="Herman A."/>
            <person name="Mangelson H."/>
            <person name="Liachko I."/>
            <person name="Sullivan S."/>
            <person name="Sone E.D."/>
            <person name="Koren S."/>
            <person name="Silverstein K.A.T."/>
            <person name="Beckman K.B."/>
            <person name="Gohl D.M."/>
        </authorList>
    </citation>
    <scope>NUCLEOTIDE SEQUENCE</scope>
    <source>
        <strain evidence="1">Duluth1</strain>
        <tissue evidence="1">Whole animal</tissue>
    </source>
</reference>
<evidence type="ECO:0000313" key="1">
    <source>
        <dbReference type="EMBL" id="KAH3854313.1"/>
    </source>
</evidence>
<name>A0A9D4LAK8_DREPO</name>
<comment type="caution">
    <text evidence="1">The sequence shown here is derived from an EMBL/GenBank/DDBJ whole genome shotgun (WGS) entry which is preliminary data.</text>
</comment>
<dbReference type="EMBL" id="JAIWYP010000003">
    <property type="protein sequence ID" value="KAH3854313.1"/>
    <property type="molecule type" value="Genomic_DNA"/>
</dbReference>
<evidence type="ECO:0000313" key="2">
    <source>
        <dbReference type="Proteomes" id="UP000828390"/>
    </source>
</evidence>
<dbReference type="SUPFAM" id="SSF47781">
    <property type="entry name" value="RuvA domain 2-like"/>
    <property type="match status" value="1"/>
</dbReference>
<protein>
    <submittedName>
        <fullName evidence="1">Uncharacterized protein</fullName>
    </submittedName>
</protein>
<organism evidence="1 2">
    <name type="scientific">Dreissena polymorpha</name>
    <name type="common">Zebra mussel</name>
    <name type="synonym">Mytilus polymorpha</name>
    <dbReference type="NCBI Taxonomy" id="45954"/>
    <lineage>
        <taxon>Eukaryota</taxon>
        <taxon>Metazoa</taxon>
        <taxon>Spiralia</taxon>
        <taxon>Lophotrochozoa</taxon>
        <taxon>Mollusca</taxon>
        <taxon>Bivalvia</taxon>
        <taxon>Autobranchia</taxon>
        <taxon>Heteroconchia</taxon>
        <taxon>Euheterodonta</taxon>
        <taxon>Imparidentia</taxon>
        <taxon>Neoheterodontei</taxon>
        <taxon>Myida</taxon>
        <taxon>Dreissenoidea</taxon>
        <taxon>Dreissenidae</taxon>
        <taxon>Dreissena</taxon>
    </lineage>
</organism>
<dbReference type="InterPro" id="IPR010994">
    <property type="entry name" value="RuvA_2-like"/>
</dbReference>
<dbReference type="Pfam" id="PF12836">
    <property type="entry name" value="HHH_3"/>
    <property type="match status" value="1"/>
</dbReference>
<reference evidence="1" key="2">
    <citation type="submission" date="2020-11" db="EMBL/GenBank/DDBJ databases">
        <authorList>
            <person name="McCartney M.A."/>
            <person name="Auch B."/>
            <person name="Kono T."/>
            <person name="Mallez S."/>
            <person name="Becker A."/>
            <person name="Gohl D.M."/>
            <person name="Silverstein K.A.T."/>
            <person name="Koren S."/>
            <person name="Bechman K.B."/>
            <person name="Herman A."/>
            <person name="Abrahante J.E."/>
            <person name="Garbe J."/>
        </authorList>
    </citation>
    <scope>NUCLEOTIDE SEQUENCE</scope>
    <source>
        <strain evidence="1">Duluth1</strain>
        <tissue evidence="1">Whole animal</tissue>
    </source>
</reference>
<sequence>MSINVNTASVLELMQIPGVGEKIATLIVELRSSYGYVTKEVLHLALRGKMTSEVLAMLDFSEPKPTPRNLMDFEGWSMHEDLNAMAAALSSCPVRHNCVYEYKTISITHTVVMDNHDCPNNVLVGEPAVQ</sequence>
<proteinExistence type="predicted"/>
<dbReference type="Gene3D" id="1.10.150.320">
    <property type="entry name" value="Photosystem II 12 kDa extrinsic protein"/>
    <property type="match status" value="1"/>
</dbReference>
<accession>A0A9D4LAK8</accession>